<dbReference type="EMBL" id="LNXT01000018">
    <property type="protein sequence ID" value="KTC71816.1"/>
    <property type="molecule type" value="Genomic_DNA"/>
</dbReference>
<sequence length="63" mass="7038">MLILTKQIGESVVIARDIFITVLGMTAKQVRLGIEIPEQVAVEIREAHCDANHLARLKNLMVK</sequence>
<evidence type="ECO:0000313" key="8">
    <source>
        <dbReference type="Proteomes" id="UP000255066"/>
    </source>
</evidence>
<keyword evidence="2" id="KW-0810">Translation regulation</keyword>
<dbReference type="AlphaFoldDB" id="A0A378JU30"/>
<evidence type="ECO:0000313" key="5">
    <source>
        <dbReference type="EMBL" id="KTC71816.1"/>
    </source>
</evidence>
<dbReference type="PANTHER" id="PTHR34984">
    <property type="entry name" value="CARBON STORAGE REGULATOR"/>
    <property type="match status" value="1"/>
</dbReference>
<dbReference type="GO" id="GO:0048027">
    <property type="term" value="F:mRNA 5'-UTR binding"/>
    <property type="evidence" value="ECO:0007669"/>
    <property type="project" value="TreeGrafter"/>
</dbReference>
<dbReference type="GO" id="GO:0006402">
    <property type="term" value="P:mRNA catabolic process"/>
    <property type="evidence" value="ECO:0007669"/>
    <property type="project" value="InterPro"/>
</dbReference>
<proteinExistence type="predicted"/>
<evidence type="ECO:0000313" key="7">
    <source>
        <dbReference type="Proteomes" id="UP000054735"/>
    </source>
</evidence>
<dbReference type="RefSeq" id="WP_058523517.1">
    <property type="nucleotide sequence ID" value="NZ_CAAAHV010000033.1"/>
</dbReference>
<keyword evidence="4" id="KW-0010">Activator</keyword>
<dbReference type="Proteomes" id="UP000054735">
    <property type="component" value="Unassembled WGS sequence"/>
</dbReference>
<organism evidence="6 8">
    <name type="scientific">Legionella birminghamensis</name>
    <dbReference type="NCBI Taxonomy" id="28083"/>
    <lineage>
        <taxon>Bacteria</taxon>
        <taxon>Pseudomonadati</taxon>
        <taxon>Pseudomonadota</taxon>
        <taxon>Gammaproteobacteria</taxon>
        <taxon>Legionellales</taxon>
        <taxon>Legionellaceae</taxon>
        <taxon>Legionella</taxon>
    </lineage>
</organism>
<dbReference type="InterPro" id="IPR036107">
    <property type="entry name" value="CsrA_sf"/>
</dbReference>
<accession>A0A378JU30</accession>
<reference evidence="5 7" key="1">
    <citation type="submission" date="2015-11" db="EMBL/GenBank/DDBJ databases">
        <title>Genomic analysis of 38 Legionella species identifies large and diverse effector repertoires.</title>
        <authorList>
            <person name="Burstein D."/>
            <person name="Amaro F."/>
            <person name="Zusman T."/>
            <person name="Lifshitz Z."/>
            <person name="Cohen O."/>
            <person name="Gilbert J.A."/>
            <person name="Pupko T."/>
            <person name="Shuman H.A."/>
            <person name="Segal G."/>
        </authorList>
    </citation>
    <scope>NUCLEOTIDE SEQUENCE [LARGE SCALE GENOMIC DNA]</scope>
    <source>
        <strain evidence="5 7">CDC#1407-AL-14</strain>
    </source>
</reference>
<keyword evidence="1" id="KW-0963">Cytoplasm</keyword>
<dbReference type="GO" id="GO:0045947">
    <property type="term" value="P:negative regulation of translational initiation"/>
    <property type="evidence" value="ECO:0007669"/>
    <property type="project" value="TreeGrafter"/>
</dbReference>
<protein>
    <submittedName>
        <fullName evidence="5">Carbon storage regulator</fullName>
    </submittedName>
    <submittedName>
        <fullName evidence="6">CsrA</fullName>
    </submittedName>
</protein>
<evidence type="ECO:0000313" key="6">
    <source>
        <dbReference type="EMBL" id="STX60828.1"/>
    </source>
</evidence>
<keyword evidence="3" id="KW-0694">RNA-binding</keyword>
<dbReference type="GO" id="GO:0005829">
    <property type="term" value="C:cytosol"/>
    <property type="evidence" value="ECO:0007669"/>
    <property type="project" value="TreeGrafter"/>
</dbReference>
<evidence type="ECO:0000256" key="4">
    <source>
        <dbReference type="ARBA" id="ARBA00023159"/>
    </source>
</evidence>
<dbReference type="STRING" id="28083.Lbir_1452"/>
<dbReference type="GO" id="GO:0006109">
    <property type="term" value="P:regulation of carbohydrate metabolic process"/>
    <property type="evidence" value="ECO:0007669"/>
    <property type="project" value="InterPro"/>
</dbReference>
<dbReference type="InterPro" id="IPR003751">
    <property type="entry name" value="CsrA"/>
</dbReference>
<dbReference type="EMBL" id="UGNW01000002">
    <property type="protein sequence ID" value="STX60828.1"/>
    <property type="molecule type" value="Genomic_DNA"/>
</dbReference>
<evidence type="ECO:0000256" key="3">
    <source>
        <dbReference type="ARBA" id="ARBA00022884"/>
    </source>
</evidence>
<dbReference type="SUPFAM" id="SSF117130">
    <property type="entry name" value="CsrA-like"/>
    <property type="match status" value="1"/>
</dbReference>
<name>A0A378JU30_9GAMM</name>
<dbReference type="Gene3D" id="2.60.40.4380">
    <property type="entry name" value="Translational regulator CsrA"/>
    <property type="match status" value="1"/>
</dbReference>
<keyword evidence="7" id="KW-1185">Reference proteome</keyword>
<dbReference type="PANTHER" id="PTHR34984:SF1">
    <property type="entry name" value="CARBON STORAGE REGULATOR"/>
    <property type="match status" value="1"/>
</dbReference>
<evidence type="ECO:0000256" key="2">
    <source>
        <dbReference type="ARBA" id="ARBA00022845"/>
    </source>
</evidence>
<dbReference type="OrthoDB" id="9809061at2"/>
<dbReference type="Proteomes" id="UP000255066">
    <property type="component" value="Unassembled WGS sequence"/>
</dbReference>
<gene>
    <name evidence="6" type="primary">csrA_4</name>
    <name evidence="5" type="synonym">csrA_3</name>
    <name evidence="5" type="ORF">Lbir_1452</name>
    <name evidence="6" type="ORF">NCTC12437_03118</name>
</gene>
<evidence type="ECO:0000256" key="1">
    <source>
        <dbReference type="ARBA" id="ARBA00022490"/>
    </source>
</evidence>
<dbReference type="Pfam" id="PF02599">
    <property type="entry name" value="CsrA"/>
    <property type="match status" value="1"/>
</dbReference>
<reference evidence="6 8" key="2">
    <citation type="submission" date="2018-06" db="EMBL/GenBank/DDBJ databases">
        <authorList>
            <consortium name="Pathogen Informatics"/>
            <person name="Doyle S."/>
        </authorList>
    </citation>
    <scope>NUCLEOTIDE SEQUENCE [LARGE SCALE GENOMIC DNA]</scope>
    <source>
        <strain evidence="6 8">NCTC12437</strain>
    </source>
</reference>